<accession>A0A0F9E5T3</accession>
<comment type="caution">
    <text evidence="1">The sequence shown here is derived from an EMBL/GenBank/DDBJ whole genome shotgun (WGS) entry which is preliminary data.</text>
</comment>
<protein>
    <submittedName>
        <fullName evidence="1">Uncharacterized protein</fullName>
    </submittedName>
</protein>
<evidence type="ECO:0000313" key="1">
    <source>
        <dbReference type="EMBL" id="KKL61586.1"/>
    </source>
</evidence>
<proteinExistence type="predicted"/>
<reference evidence="1" key="1">
    <citation type="journal article" date="2015" name="Nature">
        <title>Complex archaea that bridge the gap between prokaryotes and eukaryotes.</title>
        <authorList>
            <person name="Spang A."/>
            <person name="Saw J.H."/>
            <person name="Jorgensen S.L."/>
            <person name="Zaremba-Niedzwiedzka K."/>
            <person name="Martijn J."/>
            <person name="Lind A.E."/>
            <person name="van Eijk R."/>
            <person name="Schleper C."/>
            <person name="Guy L."/>
            <person name="Ettema T.J."/>
        </authorList>
    </citation>
    <scope>NUCLEOTIDE SEQUENCE</scope>
</reference>
<sequence>MPLTNKDIADCLDLILSEKNEKLWGKYREWLMKMKEDSES</sequence>
<gene>
    <name evidence="1" type="ORF">LCGC14_2193810</name>
</gene>
<dbReference type="AlphaFoldDB" id="A0A0F9E5T3"/>
<dbReference type="EMBL" id="LAZR01028775">
    <property type="protein sequence ID" value="KKL61586.1"/>
    <property type="molecule type" value="Genomic_DNA"/>
</dbReference>
<name>A0A0F9E5T3_9ZZZZ</name>
<organism evidence="1">
    <name type="scientific">marine sediment metagenome</name>
    <dbReference type="NCBI Taxonomy" id="412755"/>
    <lineage>
        <taxon>unclassified sequences</taxon>
        <taxon>metagenomes</taxon>
        <taxon>ecological metagenomes</taxon>
    </lineage>
</organism>